<protein>
    <submittedName>
        <fullName evidence="1">Uncharacterized protein</fullName>
    </submittedName>
</protein>
<dbReference type="AlphaFoldDB" id="E3MUZ7"/>
<dbReference type="Proteomes" id="UP000008281">
    <property type="component" value="Unassembled WGS sequence"/>
</dbReference>
<dbReference type="InParanoid" id="E3MUZ7"/>
<reference evidence="1" key="1">
    <citation type="submission" date="2007-07" db="EMBL/GenBank/DDBJ databases">
        <title>PCAP assembly of the Caenorhabditis remanei genome.</title>
        <authorList>
            <consortium name="The Caenorhabditis remanei Sequencing Consortium"/>
            <person name="Wilson R.K."/>
        </authorList>
    </citation>
    <scope>NUCLEOTIDE SEQUENCE [LARGE SCALE GENOMIC DNA]</scope>
    <source>
        <strain evidence="1">PB4641</strain>
    </source>
</reference>
<dbReference type="HOGENOM" id="CLU_2796417_0_0_1"/>
<proteinExistence type="predicted"/>
<gene>
    <name evidence="1" type="ORF">CRE_20824</name>
</gene>
<evidence type="ECO:0000313" key="2">
    <source>
        <dbReference type="Proteomes" id="UP000008281"/>
    </source>
</evidence>
<keyword evidence="2" id="KW-1185">Reference proteome</keyword>
<evidence type="ECO:0000313" key="1">
    <source>
        <dbReference type="EMBL" id="EFP10043.1"/>
    </source>
</evidence>
<dbReference type="EMBL" id="DS268481">
    <property type="protein sequence ID" value="EFP10043.1"/>
    <property type="molecule type" value="Genomic_DNA"/>
</dbReference>
<accession>E3MUZ7</accession>
<organism evidence="2">
    <name type="scientific">Caenorhabditis remanei</name>
    <name type="common">Caenorhabditis vulgaris</name>
    <dbReference type="NCBI Taxonomy" id="31234"/>
    <lineage>
        <taxon>Eukaryota</taxon>
        <taxon>Metazoa</taxon>
        <taxon>Ecdysozoa</taxon>
        <taxon>Nematoda</taxon>
        <taxon>Chromadorea</taxon>
        <taxon>Rhabditida</taxon>
        <taxon>Rhabditina</taxon>
        <taxon>Rhabditomorpha</taxon>
        <taxon>Rhabditoidea</taxon>
        <taxon>Rhabditidae</taxon>
        <taxon>Peloderinae</taxon>
        <taxon>Caenorhabditis</taxon>
    </lineage>
</organism>
<sequence>MAQVHFFPCYVNYGQFDTMLSNKETSQEAETSVVVMYHDKKVVKMQSKKVHFVSKPYNVSFKKSRILN</sequence>
<name>E3MUZ7_CAERE</name>